<gene>
    <name evidence="7" type="ORF">H5975_04200</name>
</gene>
<dbReference type="RefSeq" id="WP_204785002.1">
    <property type="nucleotide sequence ID" value="NZ_CALVGD010000087.1"/>
</dbReference>
<keyword evidence="4 6" id="KW-0378">Hydrolase</keyword>
<dbReference type="NCBIfam" id="NF033678">
    <property type="entry name" value="C69_fam_dipept"/>
    <property type="match status" value="1"/>
</dbReference>
<protein>
    <recommendedName>
        <fullName evidence="6">Dipeptidase</fullName>
        <ecNumber evidence="6">3.4.-.-</ecNumber>
    </recommendedName>
</protein>
<dbReference type="InterPro" id="IPR047804">
    <property type="entry name" value="C69_dipept_A-like"/>
</dbReference>
<evidence type="ECO:0000256" key="6">
    <source>
        <dbReference type="RuleBase" id="RU364089"/>
    </source>
</evidence>
<comment type="catalytic activity">
    <reaction evidence="1">
        <text>an L-aminoacyl-L-amino acid + H2O = 2 an L-alpha-amino acid</text>
        <dbReference type="Rhea" id="RHEA:48940"/>
        <dbReference type="ChEBI" id="CHEBI:15377"/>
        <dbReference type="ChEBI" id="CHEBI:59869"/>
        <dbReference type="ChEBI" id="CHEBI:77460"/>
        <dbReference type="EC" id="3.4.13.19"/>
    </reaction>
</comment>
<dbReference type="Proteomes" id="UP000785625">
    <property type="component" value="Unassembled WGS sequence"/>
</dbReference>
<evidence type="ECO:0000313" key="8">
    <source>
        <dbReference type="Proteomes" id="UP000785625"/>
    </source>
</evidence>
<dbReference type="Pfam" id="PF03577">
    <property type="entry name" value="Peptidase_C69"/>
    <property type="match status" value="1"/>
</dbReference>
<dbReference type="PANTHER" id="PTHR12994:SF17">
    <property type="entry name" value="LD30995P"/>
    <property type="match status" value="1"/>
</dbReference>
<evidence type="ECO:0000256" key="5">
    <source>
        <dbReference type="ARBA" id="ARBA00022997"/>
    </source>
</evidence>
<dbReference type="EC" id="3.4.-.-" evidence="6"/>
<keyword evidence="8" id="KW-1185">Reference proteome</keyword>
<evidence type="ECO:0000256" key="2">
    <source>
        <dbReference type="ARBA" id="ARBA00007225"/>
    </source>
</evidence>
<dbReference type="PANTHER" id="PTHR12994">
    <property type="entry name" value="SECERNIN"/>
    <property type="match status" value="1"/>
</dbReference>
<reference evidence="7 8" key="1">
    <citation type="journal article" date="2021" name="Sci. Rep.">
        <title>The distribution of antibiotic resistance genes in chicken gut microbiota commensals.</title>
        <authorList>
            <person name="Juricova H."/>
            <person name="Matiasovicova J."/>
            <person name="Kubasova T."/>
            <person name="Cejkova D."/>
            <person name="Rychlik I."/>
        </authorList>
    </citation>
    <scope>NUCLEOTIDE SEQUENCE [LARGE SCALE GENOMIC DNA]</scope>
    <source>
        <strain evidence="7 8">An574</strain>
    </source>
</reference>
<accession>A0ABS2GZF6</accession>
<evidence type="ECO:0000313" key="7">
    <source>
        <dbReference type="EMBL" id="MBM6940691.1"/>
    </source>
</evidence>
<dbReference type="InterPro" id="IPR005322">
    <property type="entry name" value="Peptidase_C69"/>
</dbReference>
<organism evidence="7 8">
    <name type="scientific">Limosilactobacillus coleohominis</name>
    <dbReference type="NCBI Taxonomy" id="181675"/>
    <lineage>
        <taxon>Bacteria</taxon>
        <taxon>Bacillati</taxon>
        <taxon>Bacillota</taxon>
        <taxon>Bacilli</taxon>
        <taxon>Lactobacillales</taxon>
        <taxon>Lactobacillaceae</taxon>
        <taxon>Limosilactobacillus</taxon>
    </lineage>
</organism>
<comment type="caution">
    <text evidence="7">The sequence shown here is derived from an EMBL/GenBank/DDBJ whole genome shotgun (WGS) entry which is preliminary data.</text>
</comment>
<name>A0ABS2GZF6_9LACO</name>
<keyword evidence="3 6" id="KW-0645">Protease</keyword>
<evidence type="ECO:0000256" key="1">
    <source>
        <dbReference type="ARBA" id="ARBA00001670"/>
    </source>
</evidence>
<sequence>MPCTTLLAGKKATVDGSTMIARNEDYGHALNPKRFVVVKPADQPKEYQSITTKCKVDLPDNPMQYTALPENDTKIKTMGEWAEGGINSANVTMSATETSTTNSRVLGVDPLVKKGIGEEDFVTIILPYIHSAREGVQLLGNYLAKYGTYESNGVIFSDKDEIWYMETIGGHHWAAKRVPDDCYVVAPNWFTITDFEFNTDDTMASDDLEQMINDHHMNVDGGDTYNLRHIFGSHLDSDYEYNVPREWYIQKLFNPSDEEPVDNIDLPFARKPEHKLTLEDFKYALSSHYQRTPYDIYNEDSTDAERHQFRPVGIQRNQEIHVLQIRNDVPEKIAGICWIAFGPNPYNAIAPFYANVNDTPATYRDTAEKFDITKMYWISHVIATIGDDHHRRYNMTIEEMQRSTVAQGRHILLETDPVAESLDGSELQAKLEEANNKIADAAYQAAMKCLGDMVKNGTLQIQLNH</sequence>
<evidence type="ECO:0000256" key="3">
    <source>
        <dbReference type="ARBA" id="ARBA00022670"/>
    </source>
</evidence>
<comment type="similarity">
    <text evidence="2 6">Belongs to the peptidase C69 family.</text>
</comment>
<keyword evidence="5 6" id="KW-0224">Dipeptidase</keyword>
<evidence type="ECO:0000256" key="4">
    <source>
        <dbReference type="ARBA" id="ARBA00022801"/>
    </source>
</evidence>
<proteinExistence type="inferred from homology"/>
<dbReference type="EMBL" id="JACJKU010000030">
    <property type="protein sequence ID" value="MBM6940691.1"/>
    <property type="molecule type" value="Genomic_DNA"/>
</dbReference>
<dbReference type="Gene3D" id="3.60.60.10">
    <property type="entry name" value="Penicillin V Acylase, Chain A"/>
    <property type="match status" value="1"/>
</dbReference>